<comment type="caution">
    <text evidence="15">The sequence shown here is derived from an EMBL/GenBank/DDBJ whole genome shotgun (WGS) entry which is preliminary data.</text>
</comment>
<dbReference type="InterPro" id="IPR000184">
    <property type="entry name" value="Bac_surfAg_D15"/>
</dbReference>
<dbReference type="Proteomes" id="UP000254771">
    <property type="component" value="Unassembled WGS sequence"/>
</dbReference>
<keyword evidence="7" id="KW-0472">Membrane</keyword>
<comment type="subunit">
    <text evidence="10">Interacts with TamB to form the translocation and assembly module (TAM).</text>
</comment>
<dbReference type="PANTHER" id="PTHR12815:SF47">
    <property type="entry name" value="TRANSLOCATION AND ASSEMBLY MODULE SUBUNIT TAMA"/>
    <property type="match status" value="1"/>
</dbReference>
<evidence type="ECO:0000256" key="9">
    <source>
        <dbReference type="ARBA" id="ARBA00033063"/>
    </source>
</evidence>
<gene>
    <name evidence="15" type="ORF">DIZ78_13030</name>
</gene>
<feature type="domain" description="Bacterial surface antigen (D15)" evidence="12">
    <location>
        <begin position="293"/>
        <end position="571"/>
    </location>
</feature>
<evidence type="ECO:0000256" key="6">
    <source>
        <dbReference type="ARBA" id="ARBA00022729"/>
    </source>
</evidence>
<evidence type="ECO:0000256" key="7">
    <source>
        <dbReference type="ARBA" id="ARBA00023136"/>
    </source>
</evidence>
<keyword evidence="5" id="KW-0812">Transmembrane</keyword>
<evidence type="ECO:0000259" key="14">
    <source>
        <dbReference type="Pfam" id="PF17243"/>
    </source>
</evidence>
<sequence>MRRFVVVTCLLLATAAAHALDIAVQIEGLDGEQEANVRAFLSLEQEKTRKGLTEGRLRLLHREAPTEIRRALQPFGHFKPKVESRLEQHESGFQALYQIQPGPRIKLAKVEFNVTGPGRGDTLFAMGLDLHENDFLDQTRYKVLKQQLLSDAIEAGYLDASYSIHEVRVDLDRYQAKIRLELESGPRYRFDEVRFVQDILNPEFLARYLRFGPGDPFSHEQLLTLQSNLIDSEYFSHVEVRTLRDEAVDDRVPTEVVLTPNKPNRYRIGLGFTTDTGPRVTLDWKRRLLGRNGHRMLSELRLSAPHSSLKTEYTIPLERPSRDSLSFSAQGDRFDTDARRGERLLLNSARSVGLENHWRRTIGIDYSYEDFEVGAQDDNALLLVPYVSWSQLRSDGLYYIQRGHRINLRFEGAAEQLLSSTSYLQVHTHNKLIRGLSDGNWRILTRMELGATLTQNLLGLPASKRFFAGGDNSVRGFGWEEIGPQDSTGAVIGGRFLAVGSIELERLLAEKWSAAVFADAGNAFDPDYAADIEYSIGFGVRWHSPVGPIRVDLASALSQDEPSVRLHIVIGPEL</sequence>
<feature type="domain" description="POTRA" evidence="13">
    <location>
        <begin position="188"/>
        <end position="249"/>
    </location>
</feature>
<evidence type="ECO:0000256" key="4">
    <source>
        <dbReference type="ARBA" id="ARBA00022452"/>
    </source>
</evidence>
<dbReference type="GO" id="GO:0097347">
    <property type="term" value="C:TAM protein secretion complex"/>
    <property type="evidence" value="ECO:0007669"/>
    <property type="project" value="TreeGrafter"/>
</dbReference>
<dbReference type="Pfam" id="PF17243">
    <property type="entry name" value="POTRA_TamA_1"/>
    <property type="match status" value="1"/>
</dbReference>
<dbReference type="EMBL" id="QFXE01000017">
    <property type="protein sequence ID" value="RDH84160.1"/>
    <property type="molecule type" value="Genomic_DNA"/>
</dbReference>
<dbReference type="Pfam" id="PF07244">
    <property type="entry name" value="POTRA"/>
    <property type="match status" value="1"/>
</dbReference>
<dbReference type="PANTHER" id="PTHR12815">
    <property type="entry name" value="SORTING AND ASSEMBLY MACHINERY SAMM50 PROTEIN FAMILY MEMBER"/>
    <property type="match status" value="1"/>
</dbReference>
<dbReference type="InterPro" id="IPR010827">
    <property type="entry name" value="BamA/TamA_POTRA"/>
</dbReference>
<organism evidence="15 16">
    <name type="scientific">endosymbiont of Escarpia spicata</name>
    <dbReference type="NCBI Taxonomy" id="2200908"/>
    <lineage>
        <taxon>Bacteria</taxon>
        <taxon>Pseudomonadati</taxon>
        <taxon>Pseudomonadota</taxon>
        <taxon>Gammaproteobacteria</taxon>
        <taxon>sulfur-oxidizing symbionts</taxon>
    </lineage>
</organism>
<comment type="similarity">
    <text evidence="2">Belongs to the TamA family.</text>
</comment>
<evidence type="ECO:0000256" key="1">
    <source>
        <dbReference type="ARBA" id="ARBA00004442"/>
    </source>
</evidence>
<evidence type="ECO:0000256" key="8">
    <source>
        <dbReference type="ARBA" id="ARBA00023237"/>
    </source>
</evidence>
<reference evidence="15 16" key="1">
    <citation type="journal article" date="2018" name="ISME J.">
        <title>Endosymbiont genomes yield clues of tubeworm success.</title>
        <authorList>
            <person name="Li Y."/>
            <person name="Liles M.R."/>
            <person name="Halanych K.M."/>
        </authorList>
    </citation>
    <scope>NUCLEOTIDE SEQUENCE [LARGE SCALE GENOMIC DNA]</scope>
    <source>
        <strain evidence="15">A1462</strain>
    </source>
</reference>
<evidence type="ECO:0000259" key="13">
    <source>
        <dbReference type="Pfam" id="PF07244"/>
    </source>
</evidence>
<keyword evidence="8" id="KW-0998">Cell outer membrane</keyword>
<evidence type="ECO:0000313" key="15">
    <source>
        <dbReference type="EMBL" id="RDH84160.1"/>
    </source>
</evidence>
<evidence type="ECO:0000256" key="3">
    <source>
        <dbReference type="ARBA" id="ARBA00015419"/>
    </source>
</evidence>
<evidence type="ECO:0000256" key="11">
    <source>
        <dbReference type="SAM" id="SignalP"/>
    </source>
</evidence>
<feature type="domain" description="TamA POTRA" evidence="14">
    <location>
        <begin position="24"/>
        <end position="101"/>
    </location>
</feature>
<evidence type="ECO:0000259" key="12">
    <source>
        <dbReference type="Pfam" id="PF01103"/>
    </source>
</evidence>
<evidence type="ECO:0000256" key="2">
    <source>
        <dbReference type="ARBA" id="ARBA00010248"/>
    </source>
</evidence>
<dbReference type="Gene3D" id="3.10.20.310">
    <property type="entry name" value="membrane protein fhac"/>
    <property type="match status" value="3"/>
</dbReference>
<accession>A0A370DHZ8</accession>
<dbReference type="InterPro" id="IPR039910">
    <property type="entry name" value="D15-like"/>
</dbReference>
<keyword evidence="6 11" id="KW-0732">Signal</keyword>
<dbReference type="GO" id="GO:0009279">
    <property type="term" value="C:cell outer membrane"/>
    <property type="evidence" value="ECO:0007669"/>
    <property type="project" value="UniProtKB-SubCell"/>
</dbReference>
<evidence type="ECO:0000313" key="16">
    <source>
        <dbReference type="Proteomes" id="UP000254771"/>
    </source>
</evidence>
<feature type="signal peptide" evidence="11">
    <location>
        <begin position="1"/>
        <end position="19"/>
    </location>
</feature>
<evidence type="ECO:0000256" key="10">
    <source>
        <dbReference type="ARBA" id="ARBA00093548"/>
    </source>
</evidence>
<proteinExistence type="inferred from homology"/>
<protein>
    <recommendedName>
        <fullName evidence="3">Translocation and assembly module subunit TamA</fullName>
    </recommendedName>
    <alternativeName>
        <fullName evidence="9">Autotransporter assembly factor TamA</fullName>
    </alternativeName>
</protein>
<evidence type="ECO:0000256" key="5">
    <source>
        <dbReference type="ARBA" id="ARBA00022692"/>
    </source>
</evidence>
<dbReference type="InterPro" id="IPR035243">
    <property type="entry name" value="TamA_POTRA_Dom_1"/>
</dbReference>
<dbReference type="Gene3D" id="2.40.160.50">
    <property type="entry name" value="membrane protein fhac: a member of the omp85/tpsb transporter family"/>
    <property type="match status" value="1"/>
</dbReference>
<feature type="chain" id="PRO_5016595618" description="Translocation and assembly module subunit TamA" evidence="11">
    <location>
        <begin position="20"/>
        <end position="574"/>
    </location>
</feature>
<keyword evidence="4" id="KW-1134">Transmembrane beta strand</keyword>
<dbReference type="Pfam" id="PF01103">
    <property type="entry name" value="Omp85"/>
    <property type="match status" value="1"/>
</dbReference>
<name>A0A370DHZ8_9GAMM</name>
<dbReference type="GO" id="GO:0009306">
    <property type="term" value="P:protein secretion"/>
    <property type="evidence" value="ECO:0007669"/>
    <property type="project" value="TreeGrafter"/>
</dbReference>
<dbReference type="AlphaFoldDB" id="A0A370DHZ8"/>
<comment type="subcellular location">
    <subcellularLocation>
        <location evidence="1">Cell outer membrane</location>
    </subcellularLocation>
</comment>
<keyword evidence="16" id="KW-1185">Reference proteome</keyword>